<accession>A0ABY4MGU7</accession>
<evidence type="ECO:0000259" key="1">
    <source>
        <dbReference type="PROSITE" id="PS50902"/>
    </source>
</evidence>
<dbReference type="InterPro" id="IPR029039">
    <property type="entry name" value="Flavoprotein-like_sf"/>
</dbReference>
<gene>
    <name evidence="2" type="ORF">K9S39_36140</name>
</gene>
<keyword evidence="3" id="KW-1185">Reference proteome</keyword>
<dbReference type="RefSeq" id="WP_248867522.1">
    <property type="nucleotide sequence ID" value="NZ_CP086322.1"/>
</dbReference>
<organism evidence="2 3">
    <name type="scientific">Streptomyces halobius</name>
    <dbReference type="NCBI Taxonomy" id="2879846"/>
    <lineage>
        <taxon>Bacteria</taxon>
        <taxon>Bacillati</taxon>
        <taxon>Actinomycetota</taxon>
        <taxon>Actinomycetes</taxon>
        <taxon>Kitasatosporales</taxon>
        <taxon>Streptomycetaceae</taxon>
        <taxon>Streptomyces</taxon>
    </lineage>
</organism>
<dbReference type="InterPro" id="IPR008254">
    <property type="entry name" value="Flavodoxin/NO_synth"/>
</dbReference>
<evidence type="ECO:0000313" key="3">
    <source>
        <dbReference type="Proteomes" id="UP000830115"/>
    </source>
</evidence>
<reference evidence="2" key="1">
    <citation type="submission" date="2021-10" db="EMBL/GenBank/DDBJ databases">
        <title>Streptomyces nigrumlapis sp.nov.,an antimicrobial producing actinobacterium isolated from Black Gobi rocks.</title>
        <authorList>
            <person name="Wen Y."/>
            <person name="Zhang W."/>
            <person name="Liu X.G."/>
        </authorList>
    </citation>
    <scope>NUCLEOTIDE SEQUENCE</scope>
    <source>
        <strain evidence="2">ST13-2-2</strain>
    </source>
</reference>
<dbReference type="PROSITE" id="PS50902">
    <property type="entry name" value="FLAVODOXIN_LIKE"/>
    <property type="match status" value="1"/>
</dbReference>
<sequence>MHTDVRISVIYYSFTGTVAEIAREMAETAEKEGAEVRLRKVPDAASATGKAAAPAGAAPAGDTVEAPVACVDDLLWADGVLLGSPTRFGNIAGPLKSFLDSLGGAWRKQQLADKVYSGFTATSSLHGGQESTLLALTTSFHHFGGVVVAPGYTSPEKFADGNPYGTAHCDEGRTRPVDDTTRTAARIQAARVVRFARAVTAA</sequence>
<dbReference type="Gene3D" id="3.40.50.360">
    <property type="match status" value="1"/>
</dbReference>
<feature type="domain" description="Flavodoxin-like" evidence="1">
    <location>
        <begin position="7"/>
        <end position="192"/>
    </location>
</feature>
<dbReference type="PANTHER" id="PTHR30546">
    <property type="entry name" value="FLAVODOXIN-RELATED PROTEIN WRBA-RELATED"/>
    <property type="match status" value="1"/>
</dbReference>
<dbReference type="Pfam" id="PF03358">
    <property type="entry name" value="FMN_red"/>
    <property type="match status" value="1"/>
</dbReference>
<dbReference type="InterPro" id="IPR005025">
    <property type="entry name" value="FMN_Rdtase-like_dom"/>
</dbReference>
<proteinExistence type="predicted"/>
<name>A0ABY4MGU7_9ACTN</name>
<protein>
    <submittedName>
        <fullName evidence="2">Flavodoxin family protein</fullName>
    </submittedName>
</protein>
<dbReference type="EMBL" id="CP086322">
    <property type="protein sequence ID" value="UQA96592.1"/>
    <property type="molecule type" value="Genomic_DNA"/>
</dbReference>
<dbReference type="SUPFAM" id="SSF52218">
    <property type="entry name" value="Flavoproteins"/>
    <property type="match status" value="1"/>
</dbReference>
<dbReference type="PANTHER" id="PTHR30546:SF23">
    <property type="entry name" value="FLAVOPROTEIN-LIKE PROTEIN YCP4-RELATED"/>
    <property type="match status" value="1"/>
</dbReference>
<dbReference type="Proteomes" id="UP000830115">
    <property type="component" value="Chromosome"/>
</dbReference>
<evidence type="ECO:0000313" key="2">
    <source>
        <dbReference type="EMBL" id="UQA96592.1"/>
    </source>
</evidence>